<dbReference type="PROSITE" id="PS00211">
    <property type="entry name" value="ABC_TRANSPORTER_1"/>
    <property type="match status" value="1"/>
</dbReference>
<dbReference type="Gene3D" id="2.40.50.140">
    <property type="entry name" value="Nucleic acid-binding proteins"/>
    <property type="match status" value="1"/>
</dbReference>
<dbReference type="SMART" id="SM00382">
    <property type="entry name" value="AAA"/>
    <property type="match status" value="1"/>
</dbReference>
<keyword evidence="10" id="KW-1185">Reference proteome</keyword>
<evidence type="ECO:0000259" key="8">
    <source>
        <dbReference type="PROSITE" id="PS50893"/>
    </source>
</evidence>
<dbReference type="InterPro" id="IPR050093">
    <property type="entry name" value="ABC_SmlMolc_Importer"/>
</dbReference>
<reference evidence="9 10" key="1">
    <citation type="submission" date="2020-11" db="EMBL/GenBank/DDBJ databases">
        <title>Streptomyces spirodelae sp. nov., isolated from duckweed.</title>
        <authorList>
            <person name="Saimee Y."/>
            <person name="Duangmal K."/>
        </authorList>
    </citation>
    <scope>NUCLEOTIDE SEQUENCE [LARGE SCALE GENOMIC DNA]</scope>
    <source>
        <strain evidence="9 10">S16-07</strain>
    </source>
</reference>
<dbReference type="Pfam" id="PF08402">
    <property type="entry name" value="TOBE_2"/>
    <property type="match status" value="1"/>
</dbReference>
<keyword evidence="4 7" id="KW-0067">ATP-binding</keyword>
<dbReference type="Proteomes" id="UP001519064">
    <property type="component" value="Unassembled WGS sequence"/>
</dbReference>
<dbReference type="InterPro" id="IPR012340">
    <property type="entry name" value="NA-bd_OB-fold"/>
</dbReference>
<evidence type="ECO:0000256" key="2">
    <source>
        <dbReference type="ARBA" id="ARBA00022475"/>
    </source>
</evidence>
<comment type="catalytic activity">
    <reaction evidence="7">
        <text>ATP + H2O + polyamine-[polyamine-binding protein]Side 1 = ADP + phosphate + polyamineSide 2 + [polyamine-binding protein]Side 1.</text>
        <dbReference type="EC" id="7.6.2.11"/>
    </reaction>
</comment>
<proteinExistence type="inferred from homology"/>
<dbReference type="PROSITE" id="PS50893">
    <property type="entry name" value="ABC_TRANSPORTER_2"/>
    <property type="match status" value="1"/>
</dbReference>
<gene>
    <name evidence="7" type="primary">potA</name>
    <name evidence="9" type="ORF">ITI46_32695</name>
</gene>
<feature type="domain" description="ABC transporter" evidence="8">
    <location>
        <begin position="3"/>
        <end position="231"/>
    </location>
</feature>
<dbReference type="InterPro" id="IPR017879">
    <property type="entry name" value="PotA_ATP-bd"/>
</dbReference>
<comment type="function">
    <text evidence="7">Part of the ABC transporter complex PotABCD involved in spermidine/putrescine import. Responsible for energy coupling to the transport system.</text>
</comment>
<evidence type="ECO:0000256" key="5">
    <source>
        <dbReference type="ARBA" id="ARBA00022967"/>
    </source>
</evidence>
<evidence type="ECO:0000256" key="4">
    <source>
        <dbReference type="ARBA" id="ARBA00022840"/>
    </source>
</evidence>
<dbReference type="Gene3D" id="2.40.50.100">
    <property type="match status" value="1"/>
</dbReference>
<dbReference type="PANTHER" id="PTHR42781">
    <property type="entry name" value="SPERMIDINE/PUTRESCINE IMPORT ATP-BINDING PROTEIN POTA"/>
    <property type="match status" value="1"/>
</dbReference>
<dbReference type="CDD" id="cd03300">
    <property type="entry name" value="ABC_PotA_N"/>
    <property type="match status" value="1"/>
</dbReference>
<dbReference type="Pfam" id="PF00005">
    <property type="entry name" value="ABC_tran"/>
    <property type="match status" value="1"/>
</dbReference>
<dbReference type="InterPro" id="IPR017871">
    <property type="entry name" value="ABC_transporter-like_CS"/>
</dbReference>
<dbReference type="InterPro" id="IPR008995">
    <property type="entry name" value="Mo/tungstate-bd_C_term_dom"/>
</dbReference>
<comment type="subunit">
    <text evidence="7">The complex is composed of two ATP-binding proteins (PotA), two transmembrane proteins (PotB and PotC) and a solute-binding protein (PotD).</text>
</comment>
<evidence type="ECO:0000313" key="10">
    <source>
        <dbReference type="Proteomes" id="UP001519064"/>
    </source>
</evidence>
<keyword evidence="5 7" id="KW-1278">Translocase</keyword>
<evidence type="ECO:0000256" key="7">
    <source>
        <dbReference type="RuleBase" id="RU364083"/>
    </source>
</evidence>
<keyword evidence="1 7" id="KW-0813">Transport</keyword>
<evidence type="ECO:0000256" key="6">
    <source>
        <dbReference type="ARBA" id="ARBA00023136"/>
    </source>
</evidence>
<dbReference type="PANTHER" id="PTHR42781:SF4">
    <property type="entry name" value="SPERMIDINE_PUTRESCINE IMPORT ATP-BINDING PROTEIN POTA"/>
    <property type="match status" value="1"/>
</dbReference>
<keyword evidence="3 7" id="KW-0547">Nucleotide-binding</keyword>
<dbReference type="Gene3D" id="3.40.50.300">
    <property type="entry name" value="P-loop containing nucleotide triphosphate hydrolases"/>
    <property type="match status" value="1"/>
</dbReference>
<evidence type="ECO:0000256" key="1">
    <source>
        <dbReference type="ARBA" id="ARBA00022448"/>
    </source>
</evidence>
<dbReference type="InterPro" id="IPR003439">
    <property type="entry name" value="ABC_transporter-like_ATP-bd"/>
</dbReference>
<accession>A0ABS3XLT4</accession>
<dbReference type="InterPro" id="IPR027417">
    <property type="entry name" value="P-loop_NTPase"/>
</dbReference>
<dbReference type="EC" id="7.6.2.11" evidence="7"/>
<dbReference type="InterPro" id="IPR013611">
    <property type="entry name" value="Transp-assoc_OB_typ2"/>
</dbReference>
<comment type="similarity">
    <text evidence="7">Belongs to the ABC transporter superfamily. Spermidine/putrescine importer (TC 3.A.1.11.1) family.</text>
</comment>
<comment type="caution">
    <text evidence="9">The sequence shown here is derived from an EMBL/GenBank/DDBJ whole genome shotgun (WGS) entry which is preliminary data.</text>
</comment>
<evidence type="ECO:0000313" key="9">
    <source>
        <dbReference type="EMBL" id="MBO8196365.1"/>
    </source>
</evidence>
<dbReference type="InterPro" id="IPR005893">
    <property type="entry name" value="PotA-like"/>
</dbReference>
<keyword evidence="6 7" id="KW-0472">Membrane</keyword>
<dbReference type="SUPFAM" id="SSF52540">
    <property type="entry name" value="P-loop containing nucleoside triphosphate hydrolases"/>
    <property type="match status" value="1"/>
</dbReference>
<name>A0ABS3XLT4_9ACTN</name>
<dbReference type="EMBL" id="JADKMA010000293">
    <property type="protein sequence ID" value="MBO8196365.1"/>
    <property type="molecule type" value="Genomic_DNA"/>
</dbReference>
<protein>
    <recommendedName>
        <fullName evidence="7">Spermidine/putrescine import ATP-binding protein PotA</fullName>
        <ecNumber evidence="7">7.6.2.11</ecNumber>
    </recommendedName>
</protein>
<dbReference type="GO" id="GO:0005524">
    <property type="term" value="F:ATP binding"/>
    <property type="evidence" value="ECO:0007669"/>
    <property type="project" value="UniProtKB-KW"/>
</dbReference>
<keyword evidence="2 7" id="KW-1003">Cell membrane</keyword>
<dbReference type="RefSeq" id="WP_209243570.1">
    <property type="nucleotide sequence ID" value="NZ_JADKMA010000293.1"/>
</dbReference>
<dbReference type="NCBIfam" id="TIGR01187">
    <property type="entry name" value="potA"/>
    <property type="match status" value="1"/>
</dbReference>
<dbReference type="SUPFAM" id="SSF50331">
    <property type="entry name" value="MOP-like"/>
    <property type="match status" value="1"/>
</dbReference>
<evidence type="ECO:0000256" key="3">
    <source>
        <dbReference type="ARBA" id="ARBA00022741"/>
    </source>
</evidence>
<organism evidence="9 10">
    <name type="scientific">Streptomyces oryzae</name>
    <dbReference type="NCBI Taxonomy" id="1434886"/>
    <lineage>
        <taxon>Bacteria</taxon>
        <taxon>Bacillati</taxon>
        <taxon>Actinomycetota</taxon>
        <taxon>Actinomycetes</taxon>
        <taxon>Kitasatosporales</taxon>
        <taxon>Streptomycetaceae</taxon>
        <taxon>Streptomyces</taxon>
    </lineage>
</organism>
<dbReference type="InterPro" id="IPR003593">
    <property type="entry name" value="AAA+_ATPase"/>
</dbReference>
<sequence length="382" mass="41216">MTITLSGIAKTFGDFTAVHPLDLTVPEGSFFALLGASGCGKTTTLRMIAGLEEPTSGSILLGEDDITRLPPHKRPVNTVFQNYALFPHLDVTENIAFGLRRRGVKSVSKQVAEMLDLVQLGDMARRKPRQLSGGQQQRVALARALINRPQVLLLDEPLGALDLKLRRQMQLELKRIQTEVGITFVHVTHDQEEAMTMADSVAVMYGGRVEQLGPPAELYENPRSTFVANFLGTSNLIEAEVLSPGTAGPEQLRVQVVGADATLRLPAARCAVDGVGAGTKVLVGVRPEKISLAHTDDADSVPRGVPEDHNRLTGRITDASYLGVSWQYVVESPAGTQLTVYEQNVSRDSRLTPGAHVVLHWQPAHTFALDAAQDAAAGEEAV</sequence>